<keyword evidence="1" id="KW-0472">Membrane</keyword>
<accession>A0A518RHL4</accession>
<keyword evidence="1" id="KW-1133">Transmembrane helix</keyword>
<feature type="transmembrane region" description="Helical" evidence="1">
    <location>
        <begin position="129"/>
        <end position="153"/>
    </location>
</feature>
<reference evidence="2 3" key="1">
    <citation type="submission" date="2019-07" db="EMBL/GenBank/DDBJ databases">
        <title>Sphingomonas alkalisoli sp. nov., isolated from rhizosphere soil of Suaedae salsa.</title>
        <authorList>
            <person name="Zhang H."/>
            <person name="Xu L."/>
            <person name="Zhang J.-X."/>
            <person name="Sun J.-Q."/>
        </authorList>
    </citation>
    <scope>NUCLEOTIDE SEQUENCE [LARGE SCALE GENOMIC DNA]</scope>
    <source>
        <strain evidence="2 3">XS-10</strain>
    </source>
</reference>
<dbReference type="RefSeq" id="WP_145848012.1">
    <property type="nucleotide sequence ID" value="NZ_CP042239.1"/>
</dbReference>
<sequence length="252" mass="25093">MTDAIVVGLWGLVAGSGLLVGAVAAEMFSKKLRHRTIAAVMGFGAGVQLAVVVGSLVGDAIRLDTGLWAITALLAGAAMFSGINWYLARAGAKNRKRCGGCVAQPTEEQHRGSGTAIAVGSVLDGIPEALVIGLSVMAGGALGVGVIAGFFLANVPQGLSSAAGMKAAGRSRRYIFAIWTGIPLLIGASAASGNLILGAAAAEAPVILAFAAGAVLAMLTETVIPEAADDAPPFIGFIAVGGFLASLLLVQQ</sequence>
<dbReference type="Proteomes" id="UP000318055">
    <property type="component" value="Chromosome"/>
</dbReference>
<feature type="transmembrane region" description="Helical" evidence="1">
    <location>
        <begin position="67"/>
        <end position="87"/>
    </location>
</feature>
<feature type="transmembrane region" description="Helical" evidence="1">
    <location>
        <begin position="6"/>
        <end position="25"/>
    </location>
</feature>
<dbReference type="EMBL" id="CP042239">
    <property type="protein sequence ID" value="QDX26924.1"/>
    <property type="molecule type" value="Genomic_DNA"/>
</dbReference>
<evidence type="ECO:0000256" key="1">
    <source>
        <dbReference type="SAM" id="Phobius"/>
    </source>
</evidence>
<organism evidence="2 3">
    <name type="scientific">Sphingomonas suaedae</name>
    <dbReference type="NCBI Taxonomy" id="2599297"/>
    <lineage>
        <taxon>Bacteria</taxon>
        <taxon>Pseudomonadati</taxon>
        <taxon>Pseudomonadota</taxon>
        <taxon>Alphaproteobacteria</taxon>
        <taxon>Sphingomonadales</taxon>
        <taxon>Sphingomonadaceae</taxon>
        <taxon>Sphingomonas</taxon>
    </lineage>
</organism>
<protein>
    <submittedName>
        <fullName evidence="2">ZIP family zinc transporter</fullName>
    </submittedName>
</protein>
<keyword evidence="1" id="KW-0812">Transmembrane</keyword>
<evidence type="ECO:0000313" key="2">
    <source>
        <dbReference type="EMBL" id="QDX26924.1"/>
    </source>
</evidence>
<proteinExistence type="predicted"/>
<feature type="transmembrane region" description="Helical" evidence="1">
    <location>
        <begin position="37"/>
        <end position="61"/>
    </location>
</feature>
<evidence type="ECO:0000313" key="3">
    <source>
        <dbReference type="Proteomes" id="UP000318055"/>
    </source>
</evidence>
<feature type="transmembrane region" description="Helical" evidence="1">
    <location>
        <begin position="173"/>
        <end position="197"/>
    </location>
</feature>
<feature type="transmembrane region" description="Helical" evidence="1">
    <location>
        <begin position="204"/>
        <end position="225"/>
    </location>
</feature>
<name>A0A518RHL4_9SPHN</name>
<dbReference type="AlphaFoldDB" id="A0A518RHL4"/>
<keyword evidence="3" id="KW-1185">Reference proteome</keyword>
<dbReference type="KEGG" id="ssua:FPZ54_13520"/>
<dbReference type="OrthoDB" id="1145132at2"/>
<gene>
    <name evidence="2" type="ORF">FPZ54_13520</name>
</gene>
<feature type="transmembrane region" description="Helical" evidence="1">
    <location>
        <begin position="231"/>
        <end position="250"/>
    </location>
</feature>